<dbReference type="PANTHER" id="PTHR30270:SF0">
    <property type="entry name" value="THIAMINE-MONOPHOSPHATE KINASE"/>
    <property type="match status" value="1"/>
</dbReference>
<feature type="binding site" evidence="2">
    <location>
        <position position="314"/>
    </location>
    <ligand>
        <name>substrate</name>
    </ligand>
</feature>
<feature type="binding site" evidence="2">
    <location>
        <position position="42"/>
    </location>
    <ligand>
        <name>Mg(2+)</name>
        <dbReference type="ChEBI" id="CHEBI:18420"/>
        <label>1</label>
    </ligand>
</feature>
<feature type="binding site" evidence="2">
    <location>
        <position position="25"/>
    </location>
    <ligand>
        <name>Mg(2+)</name>
        <dbReference type="ChEBI" id="CHEBI:18420"/>
        <label>4</label>
    </ligand>
</feature>
<dbReference type="Pfam" id="PF02769">
    <property type="entry name" value="AIRS_C"/>
    <property type="match status" value="1"/>
</dbReference>
<dbReference type="GO" id="GO:0000287">
    <property type="term" value="F:magnesium ion binding"/>
    <property type="evidence" value="ECO:0007669"/>
    <property type="project" value="UniProtKB-UniRule"/>
</dbReference>
<dbReference type="PANTHER" id="PTHR30270">
    <property type="entry name" value="THIAMINE-MONOPHOSPHATE KINASE"/>
    <property type="match status" value="1"/>
</dbReference>
<dbReference type="AlphaFoldDB" id="A0A2U1CLW4"/>
<dbReference type="GO" id="GO:0005524">
    <property type="term" value="F:ATP binding"/>
    <property type="evidence" value="ECO:0007669"/>
    <property type="project" value="UniProtKB-UniRule"/>
</dbReference>
<feature type="binding site" evidence="2">
    <location>
        <position position="258"/>
    </location>
    <ligand>
        <name>substrate</name>
    </ligand>
</feature>
<feature type="binding site" evidence="2">
    <location>
        <position position="40"/>
    </location>
    <ligand>
        <name>Mg(2+)</name>
        <dbReference type="ChEBI" id="CHEBI:18420"/>
        <label>4</label>
    </ligand>
</feature>
<dbReference type="STRING" id="1231391.GCA_000308195_00254"/>
<comment type="function">
    <text evidence="2">Catalyzes the ATP-dependent phosphorylation of thiamine-monophosphate (TMP) to form thiamine-pyrophosphate (TPP), the active form of vitamin B1.</text>
</comment>
<dbReference type="EMBL" id="QEKO01000002">
    <property type="protein sequence ID" value="PVY61982.1"/>
    <property type="molecule type" value="Genomic_DNA"/>
</dbReference>
<gene>
    <name evidence="2" type="primary">thiL</name>
    <name evidence="5" type="ORF">C7440_1468</name>
</gene>
<feature type="binding site" evidence="2">
    <location>
        <position position="208"/>
    </location>
    <ligand>
        <name>Mg(2+)</name>
        <dbReference type="ChEBI" id="CHEBI:18420"/>
        <label>3</label>
    </ligand>
</feature>
<feature type="domain" description="PurM-like C-terminal" evidence="4">
    <location>
        <begin position="149"/>
        <end position="300"/>
    </location>
</feature>
<evidence type="ECO:0000259" key="3">
    <source>
        <dbReference type="Pfam" id="PF00586"/>
    </source>
</evidence>
<dbReference type="InterPro" id="IPR036921">
    <property type="entry name" value="PurM-like_N_sf"/>
</dbReference>
<comment type="similarity">
    <text evidence="2">Belongs to the thiamine-monophosphate kinase family.</text>
</comment>
<keyword evidence="2 5" id="KW-0418">Kinase</keyword>
<feature type="binding site" evidence="2">
    <location>
        <position position="211"/>
    </location>
    <ligand>
        <name>Mg(2+)</name>
        <dbReference type="ChEBI" id="CHEBI:18420"/>
        <label>5</label>
    </ligand>
</feature>
<feature type="binding site" evidence="2">
    <location>
        <begin position="116"/>
        <end position="117"/>
    </location>
    <ligand>
        <name>ATP</name>
        <dbReference type="ChEBI" id="CHEBI:30616"/>
    </ligand>
</feature>
<reference evidence="5 6" key="1">
    <citation type="submission" date="2018-04" db="EMBL/GenBank/DDBJ databases">
        <title>Genomic Encyclopedia of Type Strains, Phase IV (KMG-IV): sequencing the most valuable type-strain genomes for metagenomic binning, comparative biology and taxonomic classification.</title>
        <authorList>
            <person name="Goeker M."/>
        </authorList>
    </citation>
    <scope>NUCLEOTIDE SEQUENCE [LARGE SCALE GENOMIC DNA]</scope>
    <source>
        <strain evidence="5 6">DSM 10065</strain>
    </source>
</reference>
<dbReference type="PIRSF" id="PIRSF005303">
    <property type="entry name" value="Thiam_monoph_kin"/>
    <property type="match status" value="1"/>
</dbReference>
<dbReference type="InterPro" id="IPR036676">
    <property type="entry name" value="PurM-like_C_sf"/>
</dbReference>
<feature type="binding site" evidence="2">
    <location>
        <position position="117"/>
    </location>
    <ligand>
        <name>Mg(2+)</name>
        <dbReference type="ChEBI" id="CHEBI:18420"/>
        <label>1</label>
    </ligand>
</feature>
<dbReference type="EC" id="2.7.4.16" evidence="2"/>
<feature type="binding site" evidence="2">
    <location>
        <position position="70"/>
    </location>
    <ligand>
        <name>Mg(2+)</name>
        <dbReference type="ChEBI" id="CHEBI:18420"/>
        <label>2</label>
    </ligand>
</feature>
<evidence type="ECO:0000256" key="1">
    <source>
        <dbReference type="ARBA" id="ARBA00022977"/>
    </source>
</evidence>
<dbReference type="GO" id="GO:0009229">
    <property type="term" value="P:thiamine diphosphate biosynthetic process"/>
    <property type="evidence" value="ECO:0007669"/>
    <property type="project" value="UniProtKB-UniRule"/>
</dbReference>
<comment type="caution">
    <text evidence="5">The sequence shown here is derived from an EMBL/GenBank/DDBJ whole genome shotgun (WGS) entry which is preliminary data.</text>
</comment>
<dbReference type="OrthoDB" id="9802811at2"/>
<accession>A0A2U1CLW4</accession>
<protein>
    <recommendedName>
        <fullName evidence="2">Thiamine-monophosphate kinase</fullName>
        <shortName evidence="2">TMP kinase</shortName>
        <shortName evidence="2">Thiamine-phosphate kinase</shortName>
        <ecNumber evidence="2">2.7.4.16</ecNumber>
    </recommendedName>
</protein>
<keyword evidence="2" id="KW-0067">ATP-binding</keyword>
<keyword evidence="2" id="KW-0460">Magnesium</keyword>
<dbReference type="InterPro" id="IPR010918">
    <property type="entry name" value="PurM-like_C_dom"/>
</dbReference>
<keyword evidence="6" id="KW-1185">Reference proteome</keyword>
<dbReference type="NCBIfam" id="TIGR01379">
    <property type="entry name" value="thiL"/>
    <property type="match status" value="1"/>
</dbReference>
<sequence length="318" mass="33905">MNEFDLIRRYFTRPVPPGYLGAGDDCALLPVAPGKQLATSTDLLIEGRHFLPDADPASLGHKALAVNISDLAAMGAEPLGCMLGLSLPKVDEAWLAAFADAFHELAHEAGCPLVGGDTTRSPDGIVISVTVFGQIEQGRALLRSAARPDDDIWVTGTLGAPHAALQWLTRQWPAQPALLAAARPALERPVPPWRFAQRLPGLAHAALDISDGLLQDLGHILKASGCGAILYYHQLPIDSVLEPLDESLVREAVLSGGDVYQLCFTAAPRNREAIAELARAFDVRATRIGVIESGAHLKVHDAAGRPIPISSRGFDHFA</sequence>
<comment type="catalytic activity">
    <reaction evidence="2">
        <text>thiamine phosphate + ATP = thiamine diphosphate + ADP</text>
        <dbReference type="Rhea" id="RHEA:15913"/>
        <dbReference type="ChEBI" id="CHEBI:30616"/>
        <dbReference type="ChEBI" id="CHEBI:37575"/>
        <dbReference type="ChEBI" id="CHEBI:58937"/>
        <dbReference type="ChEBI" id="CHEBI:456216"/>
        <dbReference type="EC" id="2.7.4.16"/>
    </reaction>
</comment>
<evidence type="ECO:0000256" key="2">
    <source>
        <dbReference type="HAMAP-Rule" id="MF_02128"/>
    </source>
</evidence>
<dbReference type="InterPro" id="IPR006283">
    <property type="entry name" value="ThiL-like"/>
</dbReference>
<comment type="miscellaneous">
    <text evidence="2">Reaction mechanism of ThiL seems to utilize a direct, inline transfer of the gamma-phosphate of ATP to TMP rather than a phosphorylated enzyme intermediate.</text>
</comment>
<evidence type="ECO:0000259" key="4">
    <source>
        <dbReference type="Pfam" id="PF02769"/>
    </source>
</evidence>
<dbReference type="Pfam" id="PF00586">
    <property type="entry name" value="AIRS"/>
    <property type="match status" value="1"/>
</dbReference>
<keyword evidence="1 2" id="KW-0784">Thiamine biosynthesis</keyword>
<keyword evidence="2" id="KW-0547">Nucleotide-binding</keyword>
<dbReference type="GO" id="GO:0009030">
    <property type="term" value="F:thiamine-phosphate kinase activity"/>
    <property type="evidence" value="ECO:0007669"/>
    <property type="project" value="UniProtKB-UniRule"/>
</dbReference>
<organism evidence="5 6">
    <name type="scientific">Pusillimonas noertemannii</name>
    <dbReference type="NCBI Taxonomy" id="305977"/>
    <lineage>
        <taxon>Bacteria</taxon>
        <taxon>Pseudomonadati</taxon>
        <taxon>Pseudomonadota</taxon>
        <taxon>Betaproteobacteria</taxon>
        <taxon>Burkholderiales</taxon>
        <taxon>Alcaligenaceae</taxon>
        <taxon>Pusillimonas</taxon>
    </lineage>
</organism>
<proteinExistence type="inferred from homology"/>
<feature type="binding site" evidence="2">
    <location>
        <position position="41"/>
    </location>
    <ligand>
        <name>Mg(2+)</name>
        <dbReference type="ChEBI" id="CHEBI:18420"/>
        <label>1</label>
    </ligand>
</feature>
<evidence type="ECO:0000313" key="5">
    <source>
        <dbReference type="EMBL" id="PVY61982.1"/>
    </source>
</evidence>
<feature type="binding site" evidence="2">
    <location>
        <position position="25"/>
    </location>
    <ligand>
        <name>Mg(2+)</name>
        <dbReference type="ChEBI" id="CHEBI:18420"/>
        <label>3</label>
    </ligand>
</feature>
<dbReference type="SUPFAM" id="SSF55326">
    <property type="entry name" value="PurM N-terminal domain-like"/>
    <property type="match status" value="1"/>
</dbReference>
<dbReference type="Gene3D" id="3.30.1330.10">
    <property type="entry name" value="PurM-like, N-terminal domain"/>
    <property type="match status" value="1"/>
</dbReference>
<name>A0A2U1CLW4_9BURK</name>
<dbReference type="CDD" id="cd02194">
    <property type="entry name" value="ThiL"/>
    <property type="match status" value="1"/>
</dbReference>
<dbReference type="HAMAP" id="MF_02128">
    <property type="entry name" value="TMP_kinase"/>
    <property type="match status" value="1"/>
</dbReference>
<feature type="binding site" evidence="2">
    <location>
        <position position="70"/>
    </location>
    <ligand>
        <name>Mg(2+)</name>
        <dbReference type="ChEBI" id="CHEBI:18420"/>
        <label>4</label>
    </ligand>
</feature>
<feature type="binding site" evidence="2">
    <location>
        <position position="42"/>
    </location>
    <ligand>
        <name>Mg(2+)</name>
        <dbReference type="ChEBI" id="CHEBI:18420"/>
        <label>2</label>
    </ligand>
</feature>
<comment type="pathway">
    <text evidence="2">Cofactor biosynthesis; thiamine diphosphate biosynthesis; thiamine diphosphate from thiamine phosphate: step 1/1.</text>
</comment>
<feature type="binding site" evidence="2">
    <location>
        <position position="143"/>
    </location>
    <ligand>
        <name>ATP</name>
        <dbReference type="ChEBI" id="CHEBI:30616"/>
    </ligand>
</feature>
<feature type="binding site" evidence="2">
    <location>
        <position position="49"/>
    </location>
    <ligand>
        <name>substrate</name>
    </ligand>
</feature>
<keyword evidence="2" id="KW-0479">Metal-binding</keyword>
<dbReference type="SUPFAM" id="SSF56042">
    <property type="entry name" value="PurM C-terminal domain-like"/>
    <property type="match status" value="1"/>
</dbReference>
<dbReference type="Gene3D" id="3.90.650.10">
    <property type="entry name" value="PurM-like C-terminal domain"/>
    <property type="match status" value="1"/>
</dbReference>
<feature type="domain" description="PurM-like N-terminal" evidence="3">
    <location>
        <begin position="23"/>
        <end position="134"/>
    </location>
</feature>
<dbReference type="InterPro" id="IPR016188">
    <property type="entry name" value="PurM-like_N"/>
</dbReference>
<feature type="binding site" evidence="2">
    <location>
        <position position="210"/>
    </location>
    <ligand>
        <name>ATP</name>
        <dbReference type="ChEBI" id="CHEBI:30616"/>
    </ligand>
</feature>
<dbReference type="UniPathway" id="UPA00060">
    <property type="reaction ID" value="UER00142"/>
</dbReference>
<comment type="caution">
    <text evidence="2">Lacks conserved residue(s) required for the propagation of feature annotation.</text>
</comment>
<evidence type="ECO:0000313" key="6">
    <source>
        <dbReference type="Proteomes" id="UP000246145"/>
    </source>
</evidence>
<dbReference type="Proteomes" id="UP000246145">
    <property type="component" value="Unassembled WGS sequence"/>
</dbReference>
<dbReference type="GO" id="GO:0009228">
    <property type="term" value="P:thiamine biosynthetic process"/>
    <property type="evidence" value="ECO:0007669"/>
    <property type="project" value="UniProtKB-KW"/>
</dbReference>
<feature type="binding site" evidence="2">
    <location>
        <position position="70"/>
    </location>
    <ligand>
        <name>Mg(2+)</name>
        <dbReference type="ChEBI" id="CHEBI:18420"/>
        <label>3</label>
    </ligand>
</feature>
<keyword evidence="2" id="KW-0808">Transferase</keyword>
<dbReference type="RefSeq" id="WP_116518017.1">
    <property type="nucleotide sequence ID" value="NZ_JACCEX010000002.1"/>
</dbReference>